<evidence type="ECO:0000256" key="5">
    <source>
        <dbReference type="ARBA" id="ARBA00023004"/>
    </source>
</evidence>
<reference evidence="9" key="1">
    <citation type="submission" date="2021-06" db="EMBL/GenBank/DDBJ databases">
        <title>Comparative genomics, transcriptomics and evolutionary studies reveal genomic signatures of adaptation to plant cell wall in hemibiotrophic fungi.</title>
        <authorList>
            <consortium name="DOE Joint Genome Institute"/>
            <person name="Baroncelli R."/>
            <person name="Diaz J.F."/>
            <person name="Benocci T."/>
            <person name="Peng M."/>
            <person name="Battaglia E."/>
            <person name="Haridas S."/>
            <person name="Andreopoulos W."/>
            <person name="Labutti K."/>
            <person name="Pangilinan J."/>
            <person name="Floch G.L."/>
            <person name="Makela M.R."/>
            <person name="Henrissat B."/>
            <person name="Grigoriev I.V."/>
            <person name="Crouch J.A."/>
            <person name="De Vries R.P."/>
            <person name="Sukno S.A."/>
            <person name="Thon M.R."/>
        </authorList>
    </citation>
    <scope>NUCLEOTIDE SEQUENCE</scope>
    <source>
        <strain evidence="9">CBS 193.32</strain>
    </source>
</reference>
<keyword evidence="7" id="KW-0560">Oxidoreductase</keyword>
<comment type="cofactor">
    <cofactor evidence="1 6">
        <name>heme</name>
        <dbReference type="ChEBI" id="CHEBI:30413"/>
    </cofactor>
</comment>
<dbReference type="AlphaFoldDB" id="A0AAJ0ALU1"/>
<feature type="transmembrane region" description="Helical" evidence="8">
    <location>
        <begin position="12"/>
        <end position="31"/>
    </location>
</feature>
<dbReference type="GeneID" id="85461922"/>
<dbReference type="GO" id="GO:0005506">
    <property type="term" value="F:iron ion binding"/>
    <property type="evidence" value="ECO:0007669"/>
    <property type="project" value="InterPro"/>
</dbReference>
<organism evidence="9 10">
    <name type="scientific">Colletotrichum godetiae</name>
    <dbReference type="NCBI Taxonomy" id="1209918"/>
    <lineage>
        <taxon>Eukaryota</taxon>
        <taxon>Fungi</taxon>
        <taxon>Dikarya</taxon>
        <taxon>Ascomycota</taxon>
        <taxon>Pezizomycotina</taxon>
        <taxon>Sordariomycetes</taxon>
        <taxon>Hypocreomycetidae</taxon>
        <taxon>Glomerellales</taxon>
        <taxon>Glomerellaceae</taxon>
        <taxon>Colletotrichum</taxon>
        <taxon>Colletotrichum acutatum species complex</taxon>
    </lineage>
</organism>
<dbReference type="GO" id="GO:0004497">
    <property type="term" value="F:monooxygenase activity"/>
    <property type="evidence" value="ECO:0007669"/>
    <property type="project" value="UniProtKB-KW"/>
</dbReference>
<dbReference type="PANTHER" id="PTHR24305:SF232">
    <property type="entry name" value="P450, PUTATIVE (EUROFUNG)-RELATED"/>
    <property type="match status" value="1"/>
</dbReference>
<dbReference type="GO" id="GO:0016705">
    <property type="term" value="F:oxidoreductase activity, acting on paired donors, with incorporation or reduction of molecular oxygen"/>
    <property type="evidence" value="ECO:0007669"/>
    <property type="project" value="InterPro"/>
</dbReference>
<dbReference type="PANTHER" id="PTHR24305">
    <property type="entry name" value="CYTOCHROME P450"/>
    <property type="match status" value="1"/>
</dbReference>
<gene>
    <name evidence="9" type="ORF">BDP55DRAFT_694839</name>
</gene>
<dbReference type="PRINTS" id="PR00463">
    <property type="entry name" value="EP450I"/>
</dbReference>
<dbReference type="Gene3D" id="1.10.630.10">
    <property type="entry name" value="Cytochrome P450"/>
    <property type="match status" value="1"/>
</dbReference>
<comment type="caution">
    <text evidence="9">The sequence shown here is derived from an EMBL/GenBank/DDBJ whole genome shotgun (WGS) entry which is preliminary data.</text>
</comment>
<keyword evidence="5 6" id="KW-0408">Iron</keyword>
<evidence type="ECO:0000256" key="6">
    <source>
        <dbReference type="PIRSR" id="PIRSR602401-1"/>
    </source>
</evidence>
<dbReference type="FunFam" id="1.10.630.10:FF:000050">
    <property type="entry name" value="Cytochrome P450 monooxygenase"/>
    <property type="match status" value="1"/>
</dbReference>
<evidence type="ECO:0000256" key="8">
    <source>
        <dbReference type="SAM" id="Phobius"/>
    </source>
</evidence>
<dbReference type="InterPro" id="IPR001128">
    <property type="entry name" value="Cyt_P450"/>
</dbReference>
<evidence type="ECO:0000256" key="1">
    <source>
        <dbReference type="ARBA" id="ARBA00001971"/>
    </source>
</evidence>
<evidence type="ECO:0000256" key="4">
    <source>
        <dbReference type="ARBA" id="ARBA00022723"/>
    </source>
</evidence>
<dbReference type="Proteomes" id="UP001224890">
    <property type="component" value="Unassembled WGS sequence"/>
</dbReference>
<name>A0AAJ0ALU1_9PEZI</name>
<dbReference type="SUPFAM" id="SSF48264">
    <property type="entry name" value="Cytochrome P450"/>
    <property type="match status" value="1"/>
</dbReference>
<feature type="binding site" description="axial binding residue" evidence="6">
    <location>
        <position position="450"/>
    </location>
    <ligand>
        <name>heme</name>
        <dbReference type="ChEBI" id="CHEBI:30413"/>
    </ligand>
    <ligandPart>
        <name>Fe</name>
        <dbReference type="ChEBI" id="CHEBI:18248"/>
    </ligandPart>
</feature>
<keyword evidence="8" id="KW-0812">Transmembrane</keyword>
<keyword evidence="8" id="KW-1133">Transmembrane helix</keyword>
<evidence type="ECO:0000256" key="2">
    <source>
        <dbReference type="ARBA" id="ARBA00010617"/>
    </source>
</evidence>
<keyword evidence="4 6" id="KW-0479">Metal-binding</keyword>
<dbReference type="InterPro" id="IPR017972">
    <property type="entry name" value="Cyt_P450_CS"/>
</dbReference>
<dbReference type="InterPro" id="IPR002401">
    <property type="entry name" value="Cyt_P450_E_grp-I"/>
</dbReference>
<dbReference type="Pfam" id="PF00067">
    <property type="entry name" value="p450"/>
    <property type="match status" value="1"/>
</dbReference>
<sequence length="508" mass="57462">MNLPNLITETGLFCQAFFGLTATFCILLSAIPGPFLAKFTNAWRLVDVAKGRAHETHWALHTRHGQYVRLGPTVVSVQNLEVLKTVYSIKKSYRKSAYYRVAQQMAEGRLAPTLFSTMDEEHHSSIKRPVSATYAMSNVLAFEKGVDDTIKTLLGRLDKFASAQQVCDIGKWLQFYAFDVIGKVTFGKPLGFLSEARDVDYIMESLIKAQNYVAVIGQIPCLDYLLLKNPLTRFFGGGTGAIASFAIKCLQERLAKDPTHDEVMTDDFLRRFLAAKQKHPAIVTDRQVFQYTLSNVTAGSDTTAIALRSILYFLLKNPHCMALLQKELLNARRRGNLSLPVKWKESQLLPYLSAVVKEAFRLHPPVGLLLERVVPEEGLQLPDGPFLPPGTTVGVNAWVVHRHPVFGENLESFDPERWLQRFEESAEDFNTRRSLMLSASLTFGAGTRTCIGKSISLLEIYKTIPTLLLTYEFALNKNTRNWETWNSFFVRQSNVMVKLRKLHEEYIE</sequence>
<proteinExistence type="inferred from homology"/>
<keyword evidence="3 6" id="KW-0349">Heme</keyword>
<keyword evidence="7" id="KW-0503">Monooxygenase</keyword>
<evidence type="ECO:0000256" key="7">
    <source>
        <dbReference type="RuleBase" id="RU000461"/>
    </source>
</evidence>
<keyword evidence="8" id="KW-0472">Membrane</keyword>
<dbReference type="PROSITE" id="PS00086">
    <property type="entry name" value="CYTOCHROME_P450"/>
    <property type="match status" value="1"/>
</dbReference>
<dbReference type="EMBL" id="JAHMHR010000027">
    <property type="protein sequence ID" value="KAK1674056.1"/>
    <property type="molecule type" value="Genomic_DNA"/>
</dbReference>
<evidence type="ECO:0000256" key="3">
    <source>
        <dbReference type="ARBA" id="ARBA00022617"/>
    </source>
</evidence>
<comment type="similarity">
    <text evidence="2 7">Belongs to the cytochrome P450 family.</text>
</comment>
<dbReference type="CDD" id="cd11060">
    <property type="entry name" value="CYP57A1-like"/>
    <property type="match status" value="1"/>
</dbReference>
<protein>
    <submittedName>
        <fullName evidence="9">Cytochrome P450</fullName>
    </submittedName>
</protein>
<evidence type="ECO:0000313" key="9">
    <source>
        <dbReference type="EMBL" id="KAK1674056.1"/>
    </source>
</evidence>
<dbReference type="PRINTS" id="PR00385">
    <property type="entry name" value="P450"/>
</dbReference>
<dbReference type="InterPro" id="IPR050121">
    <property type="entry name" value="Cytochrome_P450_monoxygenase"/>
</dbReference>
<keyword evidence="10" id="KW-1185">Reference proteome</keyword>
<dbReference type="GO" id="GO:0020037">
    <property type="term" value="F:heme binding"/>
    <property type="evidence" value="ECO:0007669"/>
    <property type="project" value="InterPro"/>
</dbReference>
<dbReference type="InterPro" id="IPR036396">
    <property type="entry name" value="Cyt_P450_sf"/>
</dbReference>
<accession>A0AAJ0ALU1</accession>
<evidence type="ECO:0000313" key="10">
    <source>
        <dbReference type="Proteomes" id="UP001224890"/>
    </source>
</evidence>
<dbReference type="RefSeq" id="XP_060428059.1">
    <property type="nucleotide sequence ID" value="XM_060577396.1"/>
</dbReference>